<name>A0A3S0R5G1_9BACI</name>
<feature type="domain" description="NERD" evidence="1">
    <location>
        <begin position="41"/>
        <end position="160"/>
    </location>
</feature>
<dbReference type="Pfam" id="PF08378">
    <property type="entry name" value="NERD"/>
    <property type="match status" value="1"/>
</dbReference>
<evidence type="ECO:0000313" key="3">
    <source>
        <dbReference type="Proteomes" id="UP000287910"/>
    </source>
</evidence>
<accession>A0A3S0R5G1</accession>
<reference evidence="2 3" key="1">
    <citation type="submission" date="2018-12" db="EMBL/GenBank/DDBJ databases">
        <title>Lysinibacillus antri sp. nov., isolated from a cave soil.</title>
        <authorList>
            <person name="Narsing Rao M.P."/>
            <person name="Zhang H."/>
            <person name="Dong Z.-Y."/>
            <person name="Niu X.-K."/>
            <person name="Zhang K."/>
            <person name="Fang B.-Z."/>
            <person name="Kang Y.-Q."/>
            <person name="Xiao M."/>
            <person name="Li W.-J."/>
        </authorList>
    </citation>
    <scope>NUCLEOTIDE SEQUENCE [LARGE SCALE GENOMIC DNA]</scope>
    <source>
        <strain evidence="2 3">SYSU K30002</strain>
    </source>
</reference>
<dbReference type="AlphaFoldDB" id="A0A3S0R5G1"/>
<dbReference type="InterPro" id="IPR011528">
    <property type="entry name" value="NERD"/>
</dbReference>
<dbReference type="EMBL" id="RYYR01000019">
    <property type="protein sequence ID" value="RUL50773.1"/>
    <property type="molecule type" value="Genomic_DNA"/>
</dbReference>
<gene>
    <name evidence="2" type="ORF">EK386_13565</name>
</gene>
<proteinExistence type="predicted"/>
<comment type="caution">
    <text evidence="2">The sequence shown here is derived from an EMBL/GenBank/DDBJ whole genome shotgun (WGS) entry which is preliminary data.</text>
</comment>
<evidence type="ECO:0000313" key="2">
    <source>
        <dbReference type="EMBL" id="RUL50773.1"/>
    </source>
</evidence>
<sequence>MIMLERKEPSTIAVLEAILRRLPKEDVNYGYYEDKLARERSGYYGELRVDREWEDFTLGIPYILLNGLHLENDAGFSHQIDSFFLCPYFVFVIEAKNIAGRIEIDEETNQCIRTRNDGIVEGFTNPVDQVRRHGRFVKGMLQKFDMRLPIECAVIFANSNSVIGKINARDVLVFQVTGLRYKLDNLLRKHRQPLIVEDQIYQLGKDLKSLQTVRKWEPKINRAKLRKGVLCKACMYRMPMQFKHGKWVCFRCGNIDNLAFLEALNDYRLLWNEWISNCEFREFMGISSKDTASRILRSLGIESVGTYKDRKYLIPEKIKVRVFTNKPRVFS</sequence>
<dbReference type="RefSeq" id="WP_126659715.1">
    <property type="nucleotide sequence ID" value="NZ_RYYR01000019.1"/>
</dbReference>
<keyword evidence="3" id="KW-1185">Reference proteome</keyword>
<evidence type="ECO:0000259" key="1">
    <source>
        <dbReference type="PROSITE" id="PS50965"/>
    </source>
</evidence>
<protein>
    <submittedName>
        <fullName evidence="2">NERD domain-containing protein</fullName>
    </submittedName>
</protein>
<organism evidence="2 3">
    <name type="scientific">Lysinibacillus antri</name>
    <dbReference type="NCBI Taxonomy" id="2498145"/>
    <lineage>
        <taxon>Bacteria</taxon>
        <taxon>Bacillati</taxon>
        <taxon>Bacillota</taxon>
        <taxon>Bacilli</taxon>
        <taxon>Bacillales</taxon>
        <taxon>Bacillaceae</taxon>
        <taxon>Lysinibacillus</taxon>
    </lineage>
</organism>
<dbReference type="PROSITE" id="PS50965">
    <property type="entry name" value="NERD"/>
    <property type="match status" value="1"/>
</dbReference>
<dbReference type="Proteomes" id="UP000287910">
    <property type="component" value="Unassembled WGS sequence"/>
</dbReference>